<name>A0ABD2YG85_9GENT</name>
<comment type="caution">
    <text evidence="7">The sequence shown here is derived from an EMBL/GenBank/DDBJ whole genome shotgun (WGS) entry which is preliminary data.</text>
</comment>
<protein>
    <recommendedName>
        <fullName evidence="5">Glycosyltransferase</fullName>
        <ecNumber evidence="5">2.4.1.-</ecNumber>
    </recommendedName>
</protein>
<keyword evidence="3 4" id="KW-0808">Transferase</keyword>
<evidence type="ECO:0000313" key="7">
    <source>
        <dbReference type="EMBL" id="KAL3505721.1"/>
    </source>
</evidence>
<dbReference type="PROSITE" id="PS00375">
    <property type="entry name" value="UDPGT"/>
    <property type="match status" value="1"/>
</dbReference>
<gene>
    <name evidence="7" type="ORF">ACH5RR_031103</name>
</gene>
<evidence type="ECO:0000256" key="2">
    <source>
        <dbReference type="ARBA" id="ARBA00022676"/>
    </source>
</evidence>
<sequence>MDDDKDSVVFRVLMFPWLAHGHISPFLELSKELTKKNFKIYFCSTPIILEFIKENLDENYLSDQCIELVEFHLPELPELPAHYHTTKNLPPHLISTLINSYENSMPIFSKIINNLNPDLLIYDGFQSWAPALATKNDIPCVHFSTTGAAVMALYYHLLNFGFDSHDSFPFSAIFQTERERKIIQALFEANEGVDEVLARCFEQSSEFVLIKSLREIEEKYLDYLSILSGKKIVTLGPLIEESNHNDENNDHVDIIEFLNKKDQSSVVYVSFGSEYFLSKEEMEEIARGLELSNVNFIWVIRFPLGNKIGIEEALPEGFLERVKKRGMVVEGWAPQAKILEHSSTGGFLSHCGWSSALESFYFGVPLIAMPIHLDQPTIARFAVEISVGLEVLRDENGNIEGEEIAEVIKMVVLDPKTGEEMRGKARELRKKLREKGEEELHVALEELRNLCIKNKK</sequence>
<evidence type="ECO:0000259" key="6">
    <source>
        <dbReference type="Pfam" id="PF26168"/>
    </source>
</evidence>
<evidence type="ECO:0000256" key="5">
    <source>
        <dbReference type="RuleBase" id="RU362057"/>
    </source>
</evidence>
<dbReference type="Pfam" id="PF26168">
    <property type="entry name" value="Glyco_transf_N"/>
    <property type="match status" value="1"/>
</dbReference>
<accession>A0ABD2YG85</accession>
<dbReference type="Gene3D" id="3.40.50.2000">
    <property type="entry name" value="Glycogen Phosphorylase B"/>
    <property type="match status" value="2"/>
</dbReference>
<evidence type="ECO:0000256" key="4">
    <source>
        <dbReference type="RuleBase" id="RU003718"/>
    </source>
</evidence>
<reference evidence="7 8" key="1">
    <citation type="submission" date="2024-11" db="EMBL/GenBank/DDBJ databases">
        <title>A near-complete genome assembly of Cinchona calisaya.</title>
        <authorList>
            <person name="Lian D.C."/>
            <person name="Zhao X.W."/>
            <person name="Wei L."/>
        </authorList>
    </citation>
    <scope>NUCLEOTIDE SEQUENCE [LARGE SCALE GENOMIC DNA]</scope>
    <source>
        <tissue evidence="7">Nenye</tissue>
    </source>
</reference>
<organism evidence="7 8">
    <name type="scientific">Cinchona calisaya</name>
    <dbReference type="NCBI Taxonomy" id="153742"/>
    <lineage>
        <taxon>Eukaryota</taxon>
        <taxon>Viridiplantae</taxon>
        <taxon>Streptophyta</taxon>
        <taxon>Embryophyta</taxon>
        <taxon>Tracheophyta</taxon>
        <taxon>Spermatophyta</taxon>
        <taxon>Magnoliopsida</taxon>
        <taxon>eudicotyledons</taxon>
        <taxon>Gunneridae</taxon>
        <taxon>Pentapetalae</taxon>
        <taxon>asterids</taxon>
        <taxon>lamiids</taxon>
        <taxon>Gentianales</taxon>
        <taxon>Rubiaceae</taxon>
        <taxon>Cinchonoideae</taxon>
        <taxon>Cinchoneae</taxon>
        <taxon>Cinchona</taxon>
    </lineage>
</organism>
<proteinExistence type="inferred from homology"/>
<dbReference type="Proteomes" id="UP001630127">
    <property type="component" value="Unassembled WGS sequence"/>
</dbReference>
<evidence type="ECO:0000313" key="8">
    <source>
        <dbReference type="Proteomes" id="UP001630127"/>
    </source>
</evidence>
<dbReference type="PANTHER" id="PTHR48044:SF29">
    <property type="entry name" value="GLYCOSYLTRANSFERASE"/>
    <property type="match status" value="1"/>
</dbReference>
<dbReference type="SUPFAM" id="SSF53756">
    <property type="entry name" value="UDP-Glycosyltransferase/glycogen phosphorylase"/>
    <property type="match status" value="1"/>
</dbReference>
<dbReference type="CDD" id="cd03784">
    <property type="entry name" value="GT1_Gtf-like"/>
    <property type="match status" value="1"/>
</dbReference>
<dbReference type="Pfam" id="PF00201">
    <property type="entry name" value="UDPGT"/>
    <property type="match status" value="1"/>
</dbReference>
<evidence type="ECO:0000256" key="3">
    <source>
        <dbReference type="ARBA" id="ARBA00022679"/>
    </source>
</evidence>
<dbReference type="FunFam" id="3.40.50.2000:FF:000060">
    <property type="entry name" value="Glycosyltransferase"/>
    <property type="match status" value="1"/>
</dbReference>
<dbReference type="PANTHER" id="PTHR48044">
    <property type="entry name" value="GLYCOSYLTRANSFERASE"/>
    <property type="match status" value="1"/>
</dbReference>
<feature type="domain" description="Glycosyltransferase N-terminal" evidence="6">
    <location>
        <begin position="12"/>
        <end position="238"/>
    </location>
</feature>
<dbReference type="EMBL" id="JBJUIK010000013">
    <property type="protein sequence ID" value="KAL3505721.1"/>
    <property type="molecule type" value="Genomic_DNA"/>
</dbReference>
<dbReference type="InterPro" id="IPR002213">
    <property type="entry name" value="UDP_glucos_trans"/>
</dbReference>
<dbReference type="InterPro" id="IPR035595">
    <property type="entry name" value="UDP_glycos_trans_CS"/>
</dbReference>
<dbReference type="InterPro" id="IPR058980">
    <property type="entry name" value="Glyco_transf_N"/>
</dbReference>
<keyword evidence="8" id="KW-1185">Reference proteome</keyword>
<dbReference type="GO" id="GO:0016138">
    <property type="term" value="P:glycoside biosynthetic process"/>
    <property type="evidence" value="ECO:0007669"/>
    <property type="project" value="UniProtKB-ARBA"/>
</dbReference>
<dbReference type="EC" id="2.4.1.-" evidence="5"/>
<keyword evidence="2 4" id="KW-0328">Glycosyltransferase</keyword>
<dbReference type="GO" id="GO:0008194">
    <property type="term" value="F:UDP-glycosyltransferase activity"/>
    <property type="evidence" value="ECO:0007669"/>
    <property type="project" value="UniProtKB-ARBA"/>
</dbReference>
<evidence type="ECO:0000256" key="1">
    <source>
        <dbReference type="ARBA" id="ARBA00009995"/>
    </source>
</evidence>
<comment type="similarity">
    <text evidence="1 4">Belongs to the UDP-glycosyltransferase family.</text>
</comment>
<dbReference type="AlphaFoldDB" id="A0ABD2YG85"/>